<proteinExistence type="predicted"/>
<dbReference type="AlphaFoldDB" id="A0A9P4U4N8"/>
<keyword evidence="2" id="KW-1185">Reference proteome</keyword>
<gene>
    <name evidence="1" type="ORF">P171DRAFT_506495</name>
</gene>
<protein>
    <submittedName>
        <fullName evidence="1">Uncharacterized protein</fullName>
    </submittedName>
</protein>
<evidence type="ECO:0000313" key="1">
    <source>
        <dbReference type="EMBL" id="KAF2437210.1"/>
    </source>
</evidence>
<sequence>MTVMFSSLTLKRSWPKRADSGGSVVRGPSERAPDIDTSVESLNFTVHTVRVEKVKRDKLCAYSGESFNINLNWCIMTVSDMKEEAYPASVSYVTGVVSGERGTARPVRVSTLAALAGVSFNALEIILMKEEGKPGLSEPCIGPGLDRSLKTRQTNPGFEGRTVVAAISFGSGSSGAGILYSNKFSLKM</sequence>
<organism evidence="1 2">
    <name type="scientific">Karstenula rhodostoma CBS 690.94</name>
    <dbReference type="NCBI Taxonomy" id="1392251"/>
    <lineage>
        <taxon>Eukaryota</taxon>
        <taxon>Fungi</taxon>
        <taxon>Dikarya</taxon>
        <taxon>Ascomycota</taxon>
        <taxon>Pezizomycotina</taxon>
        <taxon>Dothideomycetes</taxon>
        <taxon>Pleosporomycetidae</taxon>
        <taxon>Pleosporales</taxon>
        <taxon>Massarineae</taxon>
        <taxon>Didymosphaeriaceae</taxon>
        <taxon>Karstenula</taxon>
    </lineage>
</organism>
<evidence type="ECO:0000313" key="2">
    <source>
        <dbReference type="Proteomes" id="UP000799764"/>
    </source>
</evidence>
<dbReference type="Proteomes" id="UP000799764">
    <property type="component" value="Unassembled WGS sequence"/>
</dbReference>
<accession>A0A9P4U4N8</accession>
<dbReference type="EMBL" id="MU001518">
    <property type="protein sequence ID" value="KAF2437210.1"/>
    <property type="molecule type" value="Genomic_DNA"/>
</dbReference>
<reference evidence="1" key="1">
    <citation type="journal article" date="2020" name="Stud. Mycol.">
        <title>101 Dothideomycetes genomes: a test case for predicting lifestyles and emergence of pathogens.</title>
        <authorList>
            <person name="Haridas S."/>
            <person name="Albert R."/>
            <person name="Binder M."/>
            <person name="Bloem J."/>
            <person name="Labutti K."/>
            <person name="Salamov A."/>
            <person name="Andreopoulos B."/>
            <person name="Baker S."/>
            <person name="Barry K."/>
            <person name="Bills G."/>
            <person name="Bluhm B."/>
            <person name="Cannon C."/>
            <person name="Castanera R."/>
            <person name="Culley D."/>
            <person name="Daum C."/>
            <person name="Ezra D."/>
            <person name="Gonzalez J."/>
            <person name="Henrissat B."/>
            <person name="Kuo A."/>
            <person name="Liang C."/>
            <person name="Lipzen A."/>
            <person name="Lutzoni F."/>
            <person name="Magnuson J."/>
            <person name="Mondo S."/>
            <person name="Nolan M."/>
            <person name="Ohm R."/>
            <person name="Pangilinan J."/>
            <person name="Park H.-J."/>
            <person name="Ramirez L."/>
            <person name="Alfaro M."/>
            <person name="Sun H."/>
            <person name="Tritt A."/>
            <person name="Yoshinaga Y."/>
            <person name="Zwiers L.-H."/>
            <person name="Turgeon B."/>
            <person name="Goodwin S."/>
            <person name="Spatafora J."/>
            <person name="Crous P."/>
            <person name="Grigoriev I."/>
        </authorList>
    </citation>
    <scope>NUCLEOTIDE SEQUENCE</scope>
    <source>
        <strain evidence="1">CBS 690.94</strain>
    </source>
</reference>
<comment type="caution">
    <text evidence="1">The sequence shown here is derived from an EMBL/GenBank/DDBJ whole genome shotgun (WGS) entry which is preliminary data.</text>
</comment>
<name>A0A9P4U4N8_9PLEO</name>